<sequence>MQADRFLNTPAPLVDNMRTTHSPCSKQ</sequence>
<feature type="region of interest" description="Disordered" evidence="1">
    <location>
        <begin position="1"/>
        <end position="27"/>
    </location>
</feature>
<evidence type="ECO:0000256" key="1">
    <source>
        <dbReference type="SAM" id="MobiDB-lite"/>
    </source>
</evidence>
<evidence type="ECO:0000313" key="2">
    <source>
        <dbReference type="EMBL" id="MPC86774.1"/>
    </source>
</evidence>
<dbReference type="AlphaFoldDB" id="A0A5B7J2S0"/>
<proteinExistence type="predicted"/>
<dbReference type="Proteomes" id="UP000324222">
    <property type="component" value="Unassembled WGS sequence"/>
</dbReference>
<organism evidence="2 3">
    <name type="scientific">Portunus trituberculatus</name>
    <name type="common">Swimming crab</name>
    <name type="synonym">Neptunus trituberculatus</name>
    <dbReference type="NCBI Taxonomy" id="210409"/>
    <lineage>
        <taxon>Eukaryota</taxon>
        <taxon>Metazoa</taxon>
        <taxon>Ecdysozoa</taxon>
        <taxon>Arthropoda</taxon>
        <taxon>Crustacea</taxon>
        <taxon>Multicrustacea</taxon>
        <taxon>Malacostraca</taxon>
        <taxon>Eumalacostraca</taxon>
        <taxon>Eucarida</taxon>
        <taxon>Decapoda</taxon>
        <taxon>Pleocyemata</taxon>
        <taxon>Brachyura</taxon>
        <taxon>Eubrachyura</taxon>
        <taxon>Portunoidea</taxon>
        <taxon>Portunidae</taxon>
        <taxon>Portuninae</taxon>
        <taxon>Portunus</taxon>
    </lineage>
</organism>
<keyword evidence="3" id="KW-1185">Reference proteome</keyword>
<reference evidence="2 3" key="1">
    <citation type="submission" date="2019-05" db="EMBL/GenBank/DDBJ databases">
        <title>Another draft genome of Portunus trituberculatus and its Hox gene families provides insights of decapod evolution.</title>
        <authorList>
            <person name="Jeong J.-H."/>
            <person name="Song I."/>
            <person name="Kim S."/>
            <person name="Choi T."/>
            <person name="Kim D."/>
            <person name="Ryu S."/>
            <person name="Kim W."/>
        </authorList>
    </citation>
    <scope>NUCLEOTIDE SEQUENCE [LARGE SCALE GENOMIC DNA]</scope>
    <source>
        <tissue evidence="2">Muscle</tissue>
    </source>
</reference>
<dbReference type="EMBL" id="VSRR010072481">
    <property type="protein sequence ID" value="MPC86774.1"/>
    <property type="molecule type" value="Genomic_DNA"/>
</dbReference>
<gene>
    <name evidence="2" type="ORF">E2C01_081610</name>
</gene>
<comment type="caution">
    <text evidence="2">The sequence shown here is derived from an EMBL/GenBank/DDBJ whole genome shotgun (WGS) entry which is preliminary data.</text>
</comment>
<feature type="compositionally biased region" description="Polar residues" evidence="1">
    <location>
        <begin position="17"/>
        <end position="27"/>
    </location>
</feature>
<protein>
    <submittedName>
        <fullName evidence="2">Uncharacterized protein</fullName>
    </submittedName>
</protein>
<name>A0A5B7J2S0_PORTR</name>
<accession>A0A5B7J2S0</accession>
<evidence type="ECO:0000313" key="3">
    <source>
        <dbReference type="Proteomes" id="UP000324222"/>
    </source>
</evidence>